<reference evidence="3 4" key="1">
    <citation type="submission" date="2018-09" db="EMBL/GenBank/DDBJ databases">
        <authorList>
            <person name="Postec A."/>
        </authorList>
    </citation>
    <scope>NUCLEOTIDE SEQUENCE [LARGE SCALE GENOMIC DNA]</scope>
    <source>
        <strain evidence="3">70B-A</strain>
    </source>
</reference>
<keyword evidence="4" id="KW-1185">Reference proteome</keyword>
<dbReference type="CDD" id="cd01743">
    <property type="entry name" value="GATase1_Anthranilate_Synthase"/>
    <property type="match status" value="1"/>
</dbReference>
<dbReference type="PRINTS" id="PR00097">
    <property type="entry name" value="ANTSNTHASEII"/>
</dbReference>
<proteinExistence type="predicted"/>
<dbReference type="PROSITE" id="PS51273">
    <property type="entry name" value="GATASE_TYPE_1"/>
    <property type="match status" value="1"/>
</dbReference>
<dbReference type="PRINTS" id="PR00099">
    <property type="entry name" value="CPSGATASE"/>
</dbReference>
<dbReference type="EC" id="2.6.1.85" evidence="3"/>
<dbReference type="RefSeq" id="WP_125136968.1">
    <property type="nucleotide sequence ID" value="NZ_LR130778.1"/>
</dbReference>
<dbReference type="Proteomes" id="UP000279029">
    <property type="component" value="Chromosome"/>
</dbReference>
<dbReference type="NCBIfam" id="TIGR00566">
    <property type="entry name" value="trpG_papA"/>
    <property type="match status" value="1"/>
</dbReference>
<evidence type="ECO:0000256" key="1">
    <source>
        <dbReference type="ARBA" id="ARBA00022962"/>
    </source>
</evidence>
<dbReference type="AlphaFoldDB" id="A0A3P7NWU7"/>
<dbReference type="GO" id="GO:0004049">
    <property type="term" value="F:anthranilate synthase activity"/>
    <property type="evidence" value="ECO:0007669"/>
    <property type="project" value="UniProtKB-EC"/>
</dbReference>
<evidence type="ECO:0000313" key="3">
    <source>
        <dbReference type="EMBL" id="VDN47704.1"/>
    </source>
</evidence>
<evidence type="ECO:0000259" key="2">
    <source>
        <dbReference type="Pfam" id="PF00117"/>
    </source>
</evidence>
<dbReference type="InterPro" id="IPR017926">
    <property type="entry name" value="GATASE"/>
</dbReference>
<dbReference type="GO" id="GO:0005829">
    <property type="term" value="C:cytosol"/>
    <property type="evidence" value="ECO:0007669"/>
    <property type="project" value="TreeGrafter"/>
</dbReference>
<gene>
    <name evidence="3" type="primary">pabA</name>
    <name evidence="3" type="ORF">PATL70BA_1811</name>
</gene>
<organism evidence="3 4">
    <name type="scientific">Petrocella atlantisensis</name>
    <dbReference type="NCBI Taxonomy" id="2173034"/>
    <lineage>
        <taxon>Bacteria</taxon>
        <taxon>Bacillati</taxon>
        <taxon>Bacillota</taxon>
        <taxon>Clostridia</taxon>
        <taxon>Lachnospirales</taxon>
        <taxon>Vallitaleaceae</taxon>
        <taxon>Petrocella</taxon>
    </lineage>
</organism>
<keyword evidence="3" id="KW-0032">Aminotransferase</keyword>
<dbReference type="EC" id="4.1.3.27" evidence="3"/>
<dbReference type="InterPro" id="IPR050472">
    <property type="entry name" value="Anth_synth/Amidotransfase"/>
</dbReference>
<dbReference type="FunFam" id="3.40.50.880:FF:000003">
    <property type="entry name" value="Anthranilate synthase component II"/>
    <property type="match status" value="1"/>
</dbReference>
<dbReference type="Gene3D" id="3.40.50.880">
    <property type="match status" value="1"/>
</dbReference>
<dbReference type="Pfam" id="PF00117">
    <property type="entry name" value="GATase"/>
    <property type="match status" value="1"/>
</dbReference>
<dbReference type="OrthoDB" id="9804328at2"/>
<dbReference type="SUPFAM" id="SSF52317">
    <property type="entry name" value="Class I glutamine amidotransferase-like"/>
    <property type="match status" value="1"/>
</dbReference>
<dbReference type="PANTHER" id="PTHR43418:SF4">
    <property type="entry name" value="MULTIFUNCTIONAL TRYPTOPHAN BIOSYNTHESIS PROTEIN"/>
    <property type="match status" value="1"/>
</dbReference>
<keyword evidence="3" id="KW-0456">Lyase</keyword>
<keyword evidence="3" id="KW-0808">Transferase</keyword>
<dbReference type="PRINTS" id="PR00096">
    <property type="entry name" value="GATASE"/>
</dbReference>
<evidence type="ECO:0000313" key="4">
    <source>
        <dbReference type="Proteomes" id="UP000279029"/>
    </source>
</evidence>
<sequence>MIVLIDNYDSFTYNLYQFVGAYEKDIRVIRNDKITAEELLKLNPDKIILSPGPKTPDAAGHCLDIIRKVSGRIPILGVCLGHQCIGQAFGGQVIHAKELYHGKCSNISLVKNELFRDMDLNLEVARYHSLVVEYTTLPDCFDVLAMTDEGEIMAMKHKTHLTYGLQFHPESILTPNGKKIIENFVNMACEEV</sequence>
<dbReference type="InterPro" id="IPR006221">
    <property type="entry name" value="TrpG/PapA_dom"/>
</dbReference>
<dbReference type="EMBL" id="LR130778">
    <property type="protein sequence ID" value="VDN47704.1"/>
    <property type="molecule type" value="Genomic_DNA"/>
</dbReference>
<dbReference type="GO" id="GO:0046820">
    <property type="term" value="F:4-amino-4-deoxychorismate synthase activity"/>
    <property type="evidence" value="ECO:0007669"/>
    <property type="project" value="UniProtKB-EC"/>
</dbReference>
<dbReference type="GO" id="GO:0000162">
    <property type="term" value="P:L-tryptophan biosynthetic process"/>
    <property type="evidence" value="ECO:0007669"/>
    <property type="project" value="TreeGrafter"/>
</dbReference>
<keyword evidence="1" id="KW-0315">Glutamine amidotransferase</keyword>
<dbReference type="InterPro" id="IPR029062">
    <property type="entry name" value="Class_I_gatase-like"/>
</dbReference>
<accession>A0A3P7NWU7</accession>
<protein>
    <submittedName>
        <fullName evidence="3">4-amino-4-deoxychorismate synthase anthranilate synthase (Subunit II)</fullName>
        <ecNumber evidence="3">2.6.1.85</ecNumber>
        <ecNumber evidence="3">4.1.3.27</ecNumber>
    </submittedName>
</protein>
<name>A0A3P7NWU7_9FIRM</name>
<dbReference type="PANTHER" id="PTHR43418">
    <property type="entry name" value="MULTIFUNCTIONAL TRYPTOPHAN BIOSYNTHESIS PROTEIN-RELATED"/>
    <property type="match status" value="1"/>
</dbReference>
<feature type="domain" description="Glutamine amidotransferase" evidence="2">
    <location>
        <begin position="3"/>
        <end position="185"/>
    </location>
</feature>
<dbReference type="KEGG" id="cbar:PATL70BA_1811"/>